<evidence type="ECO:0000259" key="2">
    <source>
        <dbReference type="Pfam" id="PF00931"/>
    </source>
</evidence>
<dbReference type="InterPro" id="IPR027417">
    <property type="entry name" value="P-loop_NTPase"/>
</dbReference>
<evidence type="ECO:0000256" key="1">
    <source>
        <dbReference type="ARBA" id="ARBA00022821"/>
    </source>
</evidence>
<name>A0AAV6WVA3_9LAMI</name>
<accession>A0AAV6WVA3</accession>
<evidence type="ECO:0000313" key="4">
    <source>
        <dbReference type="Proteomes" id="UP000826271"/>
    </source>
</evidence>
<dbReference type="Gene3D" id="3.40.50.300">
    <property type="entry name" value="P-loop containing nucleotide triphosphate hydrolases"/>
    <property type="match status" value="1"/>
</dbReference>
<keyword evidence="1" id="KW-0611">Plant defense</keyword>
<proteinExistence type="predicted"/>
<dbReference type="GO" id="GO:0043531">
    <property type="term" value="F:ADP binding"/>
    <property type="evidence" value="ECO:0007669"/>
    <property type="project" value="InterPro"/>
</dbReference>
<dbReference type="Pfam" id="PF00931">
    <property type="entry name" value="NB-ARC"/>
    <property type="match status" value="1"/>
</dbReference>
<dbReference type="PANTHER" id="PTHR36766:SF40">
    <property type="entry name" value="DISEASE RESISTANCE PROTEIN RGA3"/>
    <property type="match status" value="1"/>
</dbReference>
<comment type="caution">
    <text evidence="3">The sequence shown here is derived from an EMBL/GenBank/DDBJ whole genome shotgun (WGS) entry which is preliminary data.</text>
</comment>
<dbReference type="EMBL" id="WHWC01000012">
    <property type="protein sequence ID" value="KAG8372202.1"/>
    <property type="molecule type" value="Genomic_DNA"/>
</dbReference>
<dbReference type="InterPro" id="IPR002182">
    <property type="entry name" value="NB-ARC"/>
</dbReference>
<dbReference type="Proteomes" id="UP000826271">
    <property type="component" value="Unassembled WGS sequence"/>
</dbReference>
<dbReference type="SUPFAM" id="SSF52540">
    <property type="entry name" value="P-loop containing nucleoside triphosphate hydrolases"/>
    <property type="match status" value="1"/>
</dbReference>
<protein>
    <recommendedName>
        <fullName evidence="2">NB-ARC domain-containing protein</fullName>
    </recommendedName>
</protein>
<gene>
    <name evidence="3" type="ORF">BUALT_Bualt12G0042000</name>
</gene>
<keyword evidence="4" id="KW-1185">Reference proteome</keyword>
<reference evidence="3" key="1">
    <citation type="submission" date="2019-10" db="EMBL/GenBank/DDBJ databases">
        <authorList>
            <person name="Zhang R."/>
            <person name="Pan Y."/>
            <person name="Wang J."/>
            <person name="Ma R."/>
            <person name="Yu S."/>
        </authorList>
    </citation>
    <scope>NUCLEOTIDE SEQUENCE</scope>
    <source>
        <strain evidence="3">LA-IB0</strain>
        <tissue evidence="3">Leaf</tissue>
    </source>
</reference>
<evidence type="ECO:0000313" key="3">
    <source>
        <dbReference type="EMBL" id="KAG8372202.1"/>
    </source>
</evidence>
<dbReference type="AlphaFoldDB" id="A0AAV6WVA3"/>
<feature type="domain" description="NB-ARC" evidence="2">
    <location>
        <begin position="55"/>
        <end position="150"/>
    </location>
</feature>
<sequence length="163" mass="18574">MQKKLEDLAKEMENLLNFEKVKMDIIHHKSKTSKTGEESPSTSLLPDEGIIVGRQQDKEMVIKLLGEKHDDVSIIPLVGIGGIGKTALAQLVLNDSESCKDFEKKIWVSVPKDFDVVMITLSIIESELIGEMSDLDSLQREPQKRRICEMWGWTHFNASFKRY</sequence>
<organism evidence="3 4">
    <name type="scientific">Buddleja alternifolia</name>
    <dbReference type="NCBI Taxonomy" id="168488"/>
    <lineage>
        <taxon>Eukaryota</taxon>
        <taxon>Viridiplantae</taxon>
        <taxon>Streptophyta</taxon>
        <taxon>Embryophyta</taxon>
        <taxon>Tracheophyta</taxon>
        <taxon>Spermatophyta</taxon>
        <taxon>Magnoliopsida</taxon>
        <taxon>eudicotyledons</taxon>
        <taxon>Gunneridae</taxon>
        <taxon>Pentapetalae</taxon>
        <taxon>asterids</taxon>
        <taxon>lamiids</taxon>
        <taxon>Lamiales</taxon>
        <taxon>Scrophulariaceae</taxon>
        <taxon>Buddlejeae</taxon>
        <taxon>Buddleja</taxon>
    </lineage>
</organism>
<dbReference type="PANTHER" id="PTHR36766">
    <property type="entry name" value="PLANT BROAD-SPECTRUM MILDEW RESISTANCE PROTEIN RPW8"/>
    <property type="match status" value="1"/>
</dbReference>
<dbReference type="GO" id="GO:0006952">
    <property type="term" value="P:defense response"/>
    <property type="evidence" value="ECO:0007669"/>
    <property type="project" value="UniProtKB-KW"/>
</dbReference>